<evidence type="ECO:0000256" key="2">
    <source>
        <dbReference type="ARBA" id="ARBA00023125"/>
    </source>
</evidence>
<dbReference type="Proteomes" id="UP000323632">
    <property type="component" value="Unassembled WGS sequence"/>
</dbReference>
<dbReference type="InterPro" id="IPR018060">
    <property type="entry name" value="HTH_AraC"/>
</dbReference>
<dbReference type="GO" id="GO:0043565">
    <property type="term" value="F:sequence-specific DNA binding"/>
    <property type="evidence" value="ECO:0007669"/>
    <property type="project" value="InterPro"/>
</dbReference>
<dbReference type="PANTHER" id="PTHR43280:SF32">
    <property type="entry name" value="TRANSCRIPTIONAL REGULATORY PROTEIN"/>
    <property type="match status" value="1"/>
</dbReference>
<name>A0A5M6CM88_9BACT</name>
<dbReference type="SUPFAM" id="SSF51215">
    <property type="entry name" value="Regulatory protein AraC"/>
    <property type="match status" value="1"/>
</dbReference>
<keyword evidence="3" id="KW-0804">Transcription</keyword>
<evidence type="ECO:0000259" key="4">
    <source>
        <dbReference type="PROSITE" id="PS01124"/>
    </source>
</evidence>
<accession>A0A5M6CM88</accession>
<evidence type="ECO:0000313" key="5">
    <source>
        <dbReference type="EMBL" id="KAA5536328.1"/>
    </source>
</evidence>
<dbReference type="GO" id="GO:0003700">
    <property type="term" value="F:DNA-binding transcription factor activity"/>
    <property type="evidence" value="ECO:0007669"/>
    <property type="project" value="InterPro"/>
</dbReference>
<dbReference type="SMART" id="SM00342">
    <property type="entry name" value="HTH_ARAC"/>
    <property type="match status" value="1"/>
</dbReference>
<feature type="domain" description="HTH araC/xylS-type" evidence="4">
    <location>
        <begin position="187"/>
        <end position="285"/>
    </location>
</feature>
<dbReference type="InterPro" id="IPR020449">
    <property type="entry name" value="Tscrpt_reg_AraC-type_HTH"/>
</dbReference>
<gene>
    <name evidence="5" type="ORF">F0919_01270</name>
</gene>
<organism evidence="5 6">
    <name type="scientific">Taibaiella lutea</name>
    <dbReference type="NCBI Taxonomy" id="2608001"/>
    <lineage>
        <taxon>Bacteria</taxon>
        <taxon>Pseudomonadati</taxon>
        <taxon>Bacteroidota</taxon>
        <taxon>Chitinophagia</taxon>
        <taxon>Chitinophagales</taxon>
        <taxon>Chitinophagaceae</taxon>
        <taxon>Taibaiella</taxon>
    </lineage>
</organism>
<dbReference type="RefSeq" id="WP_150030899.1">
    <property type="nucleotide sequence ID" value="NZ_VWSH01000001.1"/>
</dbReference>
<evidence type="ECO:0000256" key="1">
    <source>
        <dbReference type="ARBA" id="ARBA00023015"/>
    </source>
</evidence>
<reference evidence="5 6" key="1">
    <citation type="submission" date="2019-09" db="EMBL/GenBank/DDBJ databases">
        <title>Genome sequence and assembly of Taibaiella sp.</title>
        <authorList>
            <person name="Chhetri G."/>
        </authorList>
    </citation>
    <scope>NUCLEOTIDE SEQUENCE [LARGE SCALE GENOMIC DNA]</scope>
    <source>
        <strain evidence="5 6">KVB11</strain>
    </source>
</reference>
<keyword evidence="6" id="KW-1185">Reference proteome</keyword>
<dbReference type="InterPro" id="IPR037923">
    <property type="entry name" value="HTH-like"/>
</dbReference>
<dbReference type="InterPro" id="IPR009057">
    <property type="entry name" value="Homeodomain-like_sf"/>
</dbReference>
<keyword evidence="1" id="KW-0805">Transcription regulation</keyword>
<keyword evidence="2" id="KW-0238">DNA-binding</keyword>
<sequence length="299" mass="34553">MLAQSVYTLVNRHNGNLSFKVFEFDNNSYFDHIQRNNYFTLIIINSGEGVATVDLSEYSFQENTLFAFYPYQPFMLQSKGPLIGVAIMFHHDFFCIYRHHKEIAANGILFNNIYQRPFIYLEEDSRKTLLNFVNEIVGELKTEGLRRDEVIVSYLKIFLVLATRIKLEQQTVQLAGDPAGKQLLVIQNLRNAIEENFRTMHSASDYAGMLHLTPNSLARITKTHFNKTLSDLIADRIIIEAKRELYLTEKTIKEIAYELGYDDEYYFSRFFKSKTDISPQAYRDTVGFNRGAAGVVCAI</sequence>
<comment type="caution">
    <text evidence="5">The sequence shown here is derived from an EMBL/GenBank/DDBJ whole genome shotgun (WGS) entry which is preliminary data.</text>
</comment>
<dbReference type="PANTHER" id="PTHR43280">
    <property type="entry name" value="ARAC-FAMILY TRANSCRIPTIONAL REGULATOR"/>
    <property type="match status" value="1"/>
</dbReference>
<evidence type="ECO:0000256" key="3">
    <source>
        <dbReference type="ARBA" id="ARBA00023163"/>
    </source>
</evidence>
<dbReference type="PRINTS" id="PR00032">
    <property type="entry name" value="HTHARAC"/>
</dbReference>
<evidence type="ECO:0000313" key="6">
    <source>
        <dbReference type="Proteomes" id="UP000323632"/>
    </source>
</evidence>
<dbReference type="PROSITE" id="PS01124">
    <property type="entry name" value="HTH_ARAC_FAMILY_2"/>
    <property type="match status" value="1"/>
</dbReference>
<dbReference type="Gene3D" id="1.10.10.60">
    <property type="entry name" value="Homeodomain-like"/>
    <property type="match status" value="1"/>
</dbReference>
<proteinExistence type="predicted"/>
<protein>
    <submittedName>
        <fullName evidence="5">Helix-turn-helix transcriptional regulator</fullName>
    </submittedName>
</protein>
<dbReference type="AlphaFoldDB" id="A0A5M6CM88"/>
<dbReference type="EMBL" id="VWSH01000001">
    <property type="protein sequence ID" value="KAA5536328.1"/>
    <property type="molecule type" value="Genomic_DNA"/>
</dbReference>
<dbReference type="SUPFAM" id="SSF46689">
    <property type="entry name" value="Homeodomain-like"/>
    <property type="match status" value="1"/>
</dbReference>
<dbReference type="Pfam" id="PF12833">
    <property type="entry name" value="HTH_18"/>
    <property type="match status" value="1"/>
</dbReference>